<name>A0A9P7GJZ3_9AGAR</name>
<evidence type="ECO:0000313" key="1">
    <source>
        <dbReference type="EMBL" id="KAG5651411.1"/>
    </source>
</evidence>
<sequence length="205" mass="23167">MIPHPAEQQLRPPKTTPNLARLKNFTVTYNIPHTTREAQALCKWIRRVIARAPIQRLCLSCEDDLQPMYGAQVPMDNLIAHLVHKHATRLRTLDLAHAYIGVGAARALFTNCIVLEEVTVAVRRCILDEFKELSVHLTRLHTVAFNIKNARMKRALVDEASAHAILTRGPSTLRRLRVNGARWESSWVSHEGDVQLVVRRLAGLA</sequence>
<comment type="caution">
    <text evidence="1">The sequence shown here is derived from an EMBL/GenBank/DDBJ whole genome shotgun (WGS) entry which is preliminary data.</text>
</comment>
<dbReference type="OrthoDB" id="3264508at2759"/>
<proteinExistence type="predicted"/>
<organism evidence="1 2">
    <name type="scientific">Sphagnurus paluster</name>
    <dbReference type="NCBI Taxonomy" id="117069"/>
    <lineage>
        <taxon>Eukaryota</taxon>
        <taxon>Fungi</taxon>
        <taxon>Dikarya</taxon>
        <taxon>Basidiomycota</taxon>
        <taxon>Agaricomycotina</taxon>
        <taxon>Agaricomycetes</taxon>
        <taxon>Agaricomycetidae</taxon>
        <taxon>Agaricales</taxon>
        <taxon>Tricholomatineae</taxon>
        <taxon>Lyophyllaceae</taxon>
        <taxon>Sphagnurus</taxon>
    </lineage>
</organism>
<dbReference type="EMBL" id="JABCKI010000247">
    <property type="protein sequence ID" value="KAG5651411.1"/>
    <property type="molecule type" value="Genomic_DNA"/>
</dbReference>
<dbReference type="AlphaFoldDB" id="A0A9P7GJZ3"/>
<protein>
    <submittedName>
        <fullName evidence="1">Uncharacterized protein</fullName>
    </submittedName>
</protein>
<keyword evidence="2" id="KW-1185">Reference proteome</keyword>
<evidence type="ECO:0000313" key="2">
    <source>
        <dbReference type="Proteomes" id="UP000717328"/>
    </source>
</evidence>
<reference evidence="1" key="1">
    <citation type="submission" date="2021-02" db="EMBL/GenBank/DDBJ databases">
        <authorList>
            <person name="Nieuwenhuis M."/>
            <person name="Van De Peppel L.J.J."/>
        </authorList>
    </citation>
    <scope>NUCLEOTIDE SEQUENCE</scope>
    <source>
        <strain evidence="1">D49</strain>
    </source>
</reference>
<reference evidence="1" key="2">
    <citation type="submission" date="2021-10" db="EMBL/GenBank/DDBJ databases">
        <title>Phylogenomics reveals ancestral predisposition of the termite-cultivated fungus Termitomyces towards a domesticated lifestyle.</title>
        <authorList>
            <person name="Auxier B."/>
            <person name="Grum-Grzhimaylo A."/>
            <person name="Cardenas M.E."/>
            <person name="Lodge J.D."/>
            <person name="Laessoe T."/>
            <person name="Pedersen O."/>
            <person name="Smith M.E."/>
            <person name="Kuyper T.W."/>
            <person name="Franco-Molano E.A."/>
            <person name="Baroni T.J."/>
            <person name="Aanen D.K."/>
        </authorList>
    </citation>
    <scope>NUCLEOTIDE SEQUENCE</scope>
    <source>
        <strain evidence="1">D49</strain>
    </source>
</reference>
<dbReference type="Proteomes" id="UP000717328">
    <property type="component" value="Unassembled WGS sequence"/>
</dbReference>
<accession>A0A9P7GJZ3</accession>
<gene>
    <name evidence="1" type="ORF">H0H81_008745</name>
</gene>